<dbReference type="GO" id="GO:0005634">
    <property type="term" value="C:nucleus"/>
    <property type="evidence" value="ECO:0007669"/>
    <property type="project" value="TreeGrafter"/>
</dbReference>
<evidence type="ECO:0000313" key="4">
    <source>
        <dbReference type="EMBL" id="KAF6211570.1"/>
    </source>
</evidence>
<dbReference type="EMBL" id="WIXP02000004">
    <property type="protein sequence ID" value="KAF6211570.1"/>
    <property type="molecule type" value="Genomic_DNA"/>
</dbReference>
<dbReference type="PANTHER" id="PTHR12243:SF69">
    <property type="entry name" value="SI:CH73-59F11.3"/>
    <property type="match status" value="1"/>
</dbReference>
<gene>
    <name evidence="4" type="ORF">GE061_012083</name>
</gene>
<feature type="compositionally biased region" description="Low complexity" evidence="1">
    <location>
        <begin position="143"/>
        <end position="160"/>
    </location>
</feature>
<feature type="region of interest" description="Disordered" evidence="1">
    <location>
        <begin position="122"/>
        <end position="167"/>
    </location>
</feature>
<accession>A0A8S9XRC9</accession>
<evidence type="ECO:0000313" key="5">
    <source>
        <dbReference type="Proteomes" id="UP000466442"/>
    </source>
</evidence>
<dbReference type="SMART" id="SM00595">
    <property type="entry name" value="MADF"/>
    <property type="match status" value="1"/>
</dbReference>
<protein>
    <recommendedName>
        <fullName evidence="6">MADF domain-containing protein</fullName>
    </recommendedName>
</protein>
<dbReference type="OrthoDB" id="6596953at2759"/>
<dbReference type="InterPro" id="IPR039353">
    <property type="entry name" value="TF_Adf1"/>
</dbReference>
<dbReference type="GO" id="GO:0005667">
    <property type="term" value="C:transcription regulator complex"/>
    <property type="evidence" value="ECO:0007669"/>
    <property type="project" value="TreeGrafter"/>
</dbReference>
<sequence>MATFPAGRFSTEEDEFLIDFVRDHPILYDMKDTEFKNTSKKDEIWNEAGKVLEKDGRECKTRWKSIRDHYKRGKREEKGSTEKVAKKKRAGYWKRLQFLDSEEDESSLTNVLPSAEFLDMGESQEHEEDDRPNQQSSLRHRSLQLTQTTPPRNTRTSTRSSNEKAVFRLPASETSKERLVIQKYLEEREEDRVNLKRCLERFVGQPLPQENQNDIDLFFKTMAATVKKFRPDLAIKTKASVFKVVTEMELLNQQPNASGSTNIVS</sequence>
<proteinExistence type="predicted"/>
<evidence type="ECO:0000259" key="3">
    <source>
        <dbReference type="PROSITE" id="PS51029"/>
    </source>
</evidence>
<dbReference type="Proteomes" id="UP000466442">
    <property type="component" value="Unassembled WGS sequence"/>
</dbReference>
<evidence type="ECO:0000256" key="1">
    <source>
        <dbReference type="SAM" id="MobiDB-lite"/>
    </source>
</evidence>
<evidence type="ECO:0008006" key="6">
    <source>
        <dbReference type="Google" id="ProtNLM"/>
    </source>
</evidence>
<feature type="domain" description="MADF" evidence="3">
    <location>
        <begin position="16"/>
        <end position="104"/>
    </location>
</feature>
<dbReference type="AlphaFoldDB" id="A0A8S9XRC9"/>
<comment type="caution">
    <text evidence="4">The sequence shown here is derived from an EMBL/GenBank/DDBJ whole genome shotgun (WGS) entry which is preliminary data.</text>
</comment>
<dbReference type="InterPro" id="IPR006578">
    <property type="entry name" value="MADF-dom"/>
</dbReference>
<dbReference type="PANTHER" id="PTHR12243">
    <property type="entry name" value="MADF DOMAIN TRANSCRIPTION FACTOR"/>
    <property type="match status" value="1"/>
</dbReference>
<dbReference type="PROSITE" id="PS50090">
    <property type="entry name" value="MYB_LIKE"/>
    <property type="match status" value="1"/>
</dbReference>
<keyword evidence="5" id="KW-1185">Reference proteome</keyword>
<organism evidence="4 5">
    <name type="scientific">Apolygus lucorum</name>
    <name type="common">Small green plant bug</name>
    <name type="synonym">Lygocoris lucorum</name>
    <dbReference type="NCBI Taxonomy" id="248454"/>
    <lineage>
        <taxon>Eukaryota</taxon>
        <taxon>Metazoa</taxon>
        <taxon>Ecdysozoa</taxon>
        <taxon>Arthropoda</taxon>
        <taxon>Hexapoda</taxon>
        <taxon>Insecta</taxon>
        <taxon>Pterygota</taxon>
        <taxon>Neoptera</taxon>
        <taxon>Paraneoptera</taxon>
        <taxon>Hemiptera</taxon>
        <taxon>Heteroptera</taxon>
        <taxon>Panheteroptera</taxon>
        <taxon>Cimicomorpha</taxon>
        <taxon>Miridae</taxon>
        <taxon>Mirini</taxon>
        <taxon>Apolygus</taxon>
    </lineage>
</organism>
<dbReference type="InterPro" id="IPR001005">
    <property type="entry name" value="SANT/Myb"/>
</dbReference>
<name>A0A8S9XRC9_APOLU</name>
<feature type="domain" description="Myb-like" evidence="2">
    <location>
        <begin position="7"/>
        <end position="67"/>
    </location>
</feature>
<dbReference type="PROSITE" id="PS51029">
    <property type="entry name" value="MADF"/>
    <property type="match status" value="1"/>
</dbReference>
<dbReference type="Pfam" id="PF10545">
    <property type="entry name" value="MADF_DNA_bdg"/>
    <property type="match status" value="1"/>
</dbReference>
<evidence type="ECO:0000259" key="2">
    <source>
        <dbReference type="PROSITE" id="PS50090"/>
    </source>
</evidence>
<dbReference type="GO" id="GO:0006357">
    <property type="term" value="P:regulation of transcription by RNA polymerase II"/>
    <property type="evidence" value="ECO:0007669"/>
    <property type="project" value="TreeGrafter"/>
</dbReference>
<reference evidence="4" key="1">
    <citation type="journal article" date="2021" name="Mol. Ecol. Resour.">
        <title>Apolygus lucorum genome provides insights into omnivorousness and mesophyll feeding.</title>
        <authorList>
            <person name="Liu Y."/>
            <person name="Liu H."/>
            <person name="Wang H."/>
            <person name="Huang T."/>
            <person name="Liu B."/>
            <person name="Yang B."/>
            <person name="Yin L."/>
            <person name="Li B."/>
            <person name="Zhang Y."/>
            <person name="Zhang S."/>
            <person name="Jiang F."/>
            <person name="Zhang X."/>
            <person name="Ren Y."/>
            <person name="Wang B."/>
            <person name="Wang S."/>
            <person name="Lu Y."/>
            <person name="Wu K."/>
            <person name="Fan W."/>
            <person name="Wang G."/>
        </authorList>
    </citation>
    <scope>NUCLEOTIDE SEQUENCE</scope>
    <source>
        <strain evidence="4">12Hb</strain>
    </source>
</reference>